<dbReference type="CDD" id="cd04056">
    <property type="entry name" value="Peptidases_S53"/>
    <property type="match status" value="1"/>
</dbReference>
<keyword evidence="2" id="KW-0645">Protease</keyword>
<evidence type="ECO:0000256" key="1">
    <source>
        <dbReference type="ARBA" id="ARBA00004239"/>
    </source>
</evidence>
<dbReference type="SUPFAM" id="SSF52743">
    <property type="entry name" value="Subtilisin-like"/>
    <property type="match status" value="1"/>
</dbReference>
<evidence type="ECO:0000256" key="6">
    <source>
        <dbReference type="ARBA" id="ARBA00022837"/>
    </source>
</evidence>
<reference evidence="11" key="1">
    <citation type="journal article" date="2020" name="Stud. Mycol.">
        <title>101 Dothideomycetes genomes: a test case for predicting lifestyles and emergence of pathogens.</title>
        <authorList>
            <person name="Haridas S."/>
            <person name="Albert R."/>
            <person name="Binder M."/>
            <person name="Bloem J."/>
            <person name="Labutti K."/>
            <person name="Salamov A."/>
            <person name="Andreopoulos B."/>
            <person name="Baker S."/>
            <person name="Barry K."/>
            <person name="Bills G."/>
            <person name="Bluhm B."/>
            <person name="Cannon C."/>
            <person name="Castanera R."/>
            <person name="Culley D."/>
            <person name="Daum C."/>
            <person name="Ezra D."/>
            <person name="Gonzalez J."/>
            <person name="Henrissat B."/>
            <person name="Kuo A."/>
            <person name="Liang C."/>
            <person name="Lipzen A."/>
            <person name="Lutzoni F."/>
            <person name="Magnuson J."/>
            <person name="Mondo S."/>
            <person name="Nolan M."/>
            <person name="Ohm R."/>
            <person name="Pangilinan J."/>
            <person name="Park H.-J."/>
            <person name="Ramirez L."/>
            <person name="Alfaro M."/>
            <person name="Sun H."/>
            <person name="Tritt A."/>
            <person name="Yoshinaga Y."/>
            <person name="Zwiers L.-H."/>
            <person name="Turgeon B."/>
            <person name="Goodwin S."/>
            <person name="Spatafora J."/>
            <person name="Crous P."/>
            <person name="Grigoriev I."/>
        </authorList>
    </citation>
    <scope>NUCLEOTIDE SEQUENCE</scope>
    <source>
        <strain evidence="11">SCOH1-5</strain>
    </source>
</reference>
<feature type="domain" description="Peptidase S53" evidence="10">
    <location>
        <begin position="196"/>
        <end position="569"/>
    </location>
</feature>
<evidence type="ECO:0000256" key="8">
    <source>
        <dbReference type="PROSITE-ProRule" id="PRU01032"/>
    </source>
</evidence>
<dbReference type="AlphaFoldDB" id="A0A6A6FW96"/>
<feature type="binding site" evidence="8">
    <location>
        <position position="529"/>
    </location>
    <ligand>
        <name>Ca(2+)</name>
        <dbReference type="ChEBI" id="CHEBI:29108"/>
    </ligand>
</feature>
<dbReference type="GO" id="GO:0046872">
    <property type="term" value="F:metal ion binding"/>
    <property type="evidence" value="ECO:0007669"/>
    <property type="project" value="UniProtKB-UniRule"/>
</dbReference>
<dbReference type="PANTHER" id="PTHR14218">
    <property type="entry name" value="PROTEASE S8 TRIPEPTIDYL PEPTIDASE I CLN2"/>
    <property type="match status" value="1"/>
</dbReference>
<keyword evidence="5" id="KW-0720">Serine protease</keyword>
<evidence type="ECO:0000256" key="5">
    <source>
        <dbReference type="ARBA" id="ARBA00022825"/>
    </source>
</evidence>
<proteinExistence type="predicted"/>
<dbReference type="Gene3D" id="3.40.50.200">
    <property type="entry name" value="Peptidase S8/S53 domain"/>
    <property type="match status" value="1"/>
</dbReference>
<dbReference type="InterPro" id="IPR036852">
    <property type="entry name" value="Peptidase_S8/S53_dom_sf"/>
</dbReference>
<dbReference type="GO" id="GO:0004252">
    <property type="term" value="F:serine-type endopeptidase activity"/>
    <property type="evidence" value="ECO:0007669"/>
    <property type="project" value="InterPro"/>
</dbReference>
<dbReference type="InterPro" id="IPR050819">
    <property type="entry name" value="Tripeptidyl-peptidase_I"/>
</dbReference>
<comment type="caution">
    <text evidence="8">Lacks conserved residue(s) required for the propagation of feature annotation.</text>
</comment>
<feature type="chain" id="PRO_5025478757" description="Peptidase S53 domain-containing protein" evidence="9">
    <location>
        <begin position="17"/>
        <end position="570"/>
    </location>
</feature>
<feature type="binding site" evidence="8">
    <location>
        <position position="528"/>
    </location>
    <ligand>
        <name>Ca(2+)</name>
        <dbReference type="ChEBI" id="CHEBI:29108"/>
    </ligand>
</feature>
<evidence type="ECO:0000256" key="3">
    <source>
        <dbReference type="ARBA" id="ARBA00022723"/>
    </source>
</evidence>
<dbReference type="SMART" id="SM00944">
    <property type="entry name" value="Pro-kuma_activ"/>
    <property type="match status" value="1"/>
</dbReference>
<dbReference type="EMBL" id="ML992662">
    <property type="protein sequence ID" value="KAF2217659.1"/>
    <property type="molecule type" value="Genomic_DNA"/>
</dbReference>
<evidence type="ECO:0000256" key="2">
    <source>
        <dbReference type="ARBA" id="ARBA00022670"/>
    </source>
</evidence>
<dbReference type="PANTHER" id="PTHR14218:SF19">
    <property type="entry name" value="SERINE PROTEASE AORO, PUTATIVE (AFU_ORTHOLOGUE AFUA_6G10250)-RELATED"/>
    <property type="match status" value="1"/>
</dbReference>
<feature type="signal peptide" evidence="9">
    <location>
        <begin position="1"/>
        <end position="16"/>
    </location>
</feature>
<dbReference type="GO" id="GO:0006508">
    <property type="term" value="P:proteolysis"/>
    <property type="evidence" value="ECO:0007669"/>
    <property type="project" value="UniProtKB-KW"/>
</dbReference>
<sequence>MRNTLLLTAFVASCLSSPLSGTGAVYVVHERKSIRLHDWSRIERRYAAFTIPLRIALAQANLDQAEDWLLQTSHPASSKYGQHWSPQDVAAAFAPRDGTAQAVIDWLSSAGIAPERIQQSRSWGWLHVDATIDEAERLLQTEYHVYEHQSTGQLHVACEQYSIPADLRRHVDFITPTVHFDTSGRAYAALSTAHGVPSGGELAHCDKRFPDGSGANPKNSLGIIELTPAAFRPADLDLFFANFSPSQVGERPIFESIQGGVNQQTLDRKTLNAESNQNLAWSMTLVHPQQVTLLQVGDLVQGGSANSFLDAVDASYCTYEGGDGKTISFRYKGKDCGIYAPTKVVSASYYWDESYFGPAYMRRQCNEYLKLGLMGVTILFASGDEGVAGGGGKCTHGSAGEQGNKTVGGRFAPSFPGISGGGFSDVFSLPSYQADAVQSYFANFMPPYTADRYNNSQQARGYPDLSANGAHYALALHGNWTEIYGTSCATPTMASILTLINEARYNAGKTSIGFINPVIYGNPQIFNDVTEGHNPGCNTSGFAAVPGWDPLTGMGTPVFPKMLEVFMALP</sequence>
<evidence type="ECO:0000256" key="7">
    <source>
        <dbReference type="ARBA" id="ARBA00023145"/>
    </source>
</evidence>
<dbReference type="OrthoDB" id="409122at2759"/>
<keyword evidence="4" id="KW-0378">Hydrolase</keyword>
<evidence type="ECO:0000256" key="4">
    <source>
        <dbReference type="ARBA" id="ARBA00022801"/>
    </source>
</evidence>
<evidence type="ECO:0000256" key="9">
    <source>
        <dbReference type="SAM" id="SignalP"/>
    </source>
</evidence>
<keyword evidence="9" id="KW-0732">Signal</keyword>
<feature type="binding site" evidence="8">
    <location>
        <position position="547"/>
    </location>
    <ligand>
        <name>Ca(2+)</name>
        <dbReference type="ChEBI" id="CHEBI:29108"/>
    </ligand>
</feature>
<dbReference type="Pfam" id="PF09286">
    <property type="entry name" value="Pro-kuma_activ"/>
    <property type="match status" value="1"/>
</dbReference>
<keyword evidence="3 8" id="KW-0479">Metal-binding</keyword>
<dbReference type="InterPro" id="IPR030400">
    <property type="entry name" value="Sedolisin_dom"/>
</dbReference>
<dbReference type="PROSITE" id="PS51695">
    <property type="entry name" value="SEDOLISIN"/>
    <property type="match status" value="1"/>
</dbReference>
<protein>
    <recommendedName>
        <fullName evidence="10">Peptidase S53 domain-containing protein</fullName>
    </recommendedName>
</protein>
<dbReference type="GO" id="GO:0005576">
    <property type="term" value="C:extracellular region"/>
    <property type="evidence" value="ECO:0007669"/>
    <property type="project" value="UniProtKB-SubCell"/>
</dbReference>
<dbReference type="InterPro" id="IPR015366">
    <property type="entry name" value="S53_propep"/>
</dbReference>
<keyword evidence="12" id="KW-1185">Reference proteome</keyword>
<comment type="cofactor">
    <cofactor evidence="8">
        <name>Ca(2+)</name>
        <dbReference type="ChEBI" id="CHEBI:29108"/>
    </cofactor>
    <text evidence="8">Binds 1 Ca(2+) ion per subunit.</text>
</comment>
<organism evidence="11 12">
    <name type="scientific">Cercospora zeae-maydis SCOH1-5</name>
    <dbReference type="NCBI Taxonomy" id="717836"/>
    <lineage>
        <taxon>Eukaryota</taxon>
        <taxon>Fungi</taxon>
        <taxon>Dikarya</taxon>
        <taxon>Ascomycota</taxon>
        <taxon>Pezizomycotina</taxon>
        <taxon>Dothideomycetes</taxon>
        <taxon>Dothideomycetidae</taxon>
        <taxon>Mycosphaerellales</taxon>
        <taxon>Mycosphaerellaceae</taxon>
        <taxon>Cercospora</taxon>
    </lineage>
</organism>
<feature type="binding site" evidence="8">
    <location>
        <position position="549"/>
    </location>
    <ligand>
        <name>Ca(2+)</name>
        <dbReference type="ChEBI" id="CHEBI:29108"/>
    </ligand>
</feature>
<evidence type="ECO:0000313" key="12">
    <source>
        <dbReference type="Proteomes" id="UP000799539"/>
    </source>
</evidence>
<dbReference type="Proteomes" id="UP000799539">
    <property type="component" value="Unassembled WGS sequence"/>
</dbReference>
<evidence type="ECO:0000313" key="11">
    <source>
        <dbReference type="EMBL" id="KAF2217659.1"/>
    </source>
</evidence>
<keyword evidence="7" id="KW-0865">Zymogen</keyword>
<dbReference type="CDD" id="cd11377">
    <property type="entry name" value="Pro-peptidase_S53"/>
    <property type="match status" value="1"/>
</dbReference>
<accession>A0A6A6FW96</accession>
<name>A0A6A6FW96_9PEZI</name>
<evidence type="ECO:0000259" key="10">
    <source>
        <dbReference type="PROSITE" id="PS51695"/>
    </source>
</evidence>
<gene>
    <name evidence="11" type="ORF">CERZMDRAFT_108334</name>
</gene>
<comment type="subcellular location">
    <subcellularLocation>
        <location evidence="1">Secreted</location>
        <location evidence="1">Extracellular space</location>
    </subcellularLocation>
</comment>
<dbReference type="GO" id="GO:0008240">
    <property type="term" value="F:tripeptidyl-peptidase activity"/>
    <property type="evidence" value="ECO:0007669"/>
    <property type="project" value="TreeGrafter"/>
</dbReference>
<keyword evidence="6 8" id="KW-0106">Calcium</keyword>
<dbReference type="SUPFAM" id="SSF54897">
    <property type="entry name" value="Protease propeptides/inhibitors"/>
    <property type="match status" value="1"/>
</dbReference>